<protein>
    <recommendedName>
        <fullName evidence="3">Mn2+-dependent serine/threonine protein kinase</fullName>
    </recommendedName>
</protein>
<organism evidence="1 2">
    <name type="scientific">Candidatus Parvarchaeum acidophilus ARMAN-5</name>
    <dbReference type="NCBI Taxonomy" id="662762"/>
    <lineage>
        <taxon>Archaea</taxon>
        <taxon>Candidatus Parvarchaeota</taxon>
        <taxon>Candidatus Parvarchaeum</taxon>
    </lineage>
</organism>
<dbReference type="InterPro" id="IPR011009">
    <property type="entry name" value="Kinase-like_dom_sf"/>
</dbReference>
<evidence type="ECO:0008006" key="3">
    <source>
        <dbReference type="Google" id="ProtNLM"/>
    </source>
</evidence>
<dbReference type="Gene3D" id="1.10.510.10">
    <property type="entry name" value="Transferase(Phosphotransferase) domain 1"/>
    <property type="match status" value="1"/>
</dbReference>
<dbReference type="SUPFAM" id="SSF56112">
    <property type="entry name" value="Protein kinase-like (PK-like)"/>
    <property type="match status" value="1"/>
</dbReference>
<name>D6GUP8_PARA5</name>
<accession>D6GUP8</accession>
<gene>
    <name evidence="1" type="ORF">BJBARM5_0194</name>
</gene>
<evidence type="ECO:0000313" key="1">
    <source>
        <dbReference type="EMBL" id="EFD93038.1"/>
    </source>
</evidence>
<reference evidence="1 2" key="1">
    <citation type="journal article" date="2010" name="Proc. Natl. Acad. Sci. U.S.A.">
        <title>Enigmatic, ultrasmall, uncultivated Archaea.</title>
        <authorList>
            <person name="Baker B.J."/>
            <person name="Comolli L.R."/>
            <person name="Dick G.J."/>
            <person name="Hauser L.J."/>
            <person name="Hyatt D."/>
            <person name="Dill B.D."/>
            <person name="Land M.L."/>
            <person name="Verberkmoes N.C."/>
            <person name="Hettich R.L."/>
            <person name="Banfield J.F."/>
        </authorList>
    </citation>
    <scope>NUCLEOTIDE SEQUENCE [LARGE SCALE GENOMIC DNA]</scope>
</reference>
<evidence type="ECO:0000313" key="2">
    <source>
        <dbReference type="Proteomes" id="UP000009376"/>
    </source>
</evidence>
<sequence>MVLSQASIVKEGNLIKILKKYNGIKSSKWTLFSFMRIFYPFATFSKGRLERELDFLQAENDIKKPKIYNFDIENRKIYKEYIDGEIDNCDGSSIGRTMSDIHRNGYTLGDSKLGNFICRDSNAYVIDAEQARYGGEKKYMYWDVSLLILSAAYRNYSDTKSFKSFITGFSKNYAYWDEYKKSALKGVSSLLFLLMPVQHIKTIKEEIYKNRS</sequence>
<dbReference type="AlphaFoldDB" id="D6GUP8"/>
<dbReference type="EMBL" id="GG745547">
    <property type="protein sequence ID" value="EFD93038.1"/>
    <property type="molecule type" value="Genomic_DNA"/>
</dbReference>
<dbReference type="Proteomes" id="UP000009376">
    <property type="component" value="Unassembled WGS sequence"/>
</dbReference>
<proteinExistence type="predicted"/>